<feature type="compositionally biased region" description="Basic and acidic residues" evidence="1">
    <location>
        <begin position="23"/>
        <end position="32"/>
    </location>
</feature>
<dbReference type="eggNOG" id="ENOG502SQVM">
    <property type="taxonomic scope" value="Eukaryota"/>
</dbReference>
<dbReference type="HOGENOM" id="CLU_023874_0_0_1"/>
<evidence type="ECO:0000313" key="4">
    <source>
        <dbReference type="EMBL" id="EKD17692.1"/>
    </source>
</evidence>
<dbReference type="OMA" id="QWHKTDV"/>
<accession>K1WYN8</accession>
<keyword evidence="2" id="KW-1133">Transmembrane helix</keyword>
<dbReference type="PANTHER" id="PTHR34502">
    <property type="entry name" value="DUF6594 DOMAIN-CONTAINING PROTEIN-RELATED"/>
    <property type="match status" value="1"/>
</dbReference>
<evidence type="ECO:0000259" key="3">
    <source>
        <dbReference type="Pfam" id="PF20237"/>
    </source>
</evidence>
<evidence type="ECO:0000256" key="2">
    <source>
        <dbReference type="SAM" id="Phobius"/>
    </source>
</evidence>
<dbReference type="PANTHER" id="PTHR34502:SF6">
    <property type="entry name" value="DUF6594 DOMAIN-CONTAINING PROTEIN"/>
    <property type="match status" value="1"/>
</dbReference>
<feature type="compositionally biased region" description="Low complexity" evidence="1">
    <location>
        <begin position="534"/>
        <end position="557"/>
    </location>
</feature>
<name>K1WYN8_MARBU</name>
<protein>
    <recommendedName>
        <fullName evidence="3">DUF6594 domain-containing protein</fullName>
    </recommendedName>
</protein>
<reference evidence="4 5" key="1">
    <citation type="journal article" date="2012" name="BMC Genomics">
        <title>Sequencing the genome of Marssonina brunnea reveals fungus-poplar co-evolution.</title>
        <authorList>
            <person name="Zhu S."/>
            <person name="Cao Y.-Z."/>
            <person name="Jiang C."/>
            <person name="Tan B.-Y."/>
            <person name="Wang Z."/>
            <person name="Feng S."/>
            <person name="Zhang L."/>
            <person name="Su X.-H."/>
            <person name="Brejova B."/>
            <person name="Vinar T."/>
            <person name="Xu M."/>
            <person name="Wang M.-X."/>
            <person name="Zhang S.-G."/>
            <person name="Huang M.-R."/>
            <person name="Wu R."/>
            <person name="Zhou Y."/>
        </authorList>
    </citation>
    <scope>NUCLEOTIDE SEQUENCE [LARGE SCALE GENOMIC DNA]</scope>
    <source>
        <strain evidence="4 5">MB_m1</strain>
    </source>
</reference>
<evidence type="ECO:0000313" key="5">
    <source>
        <dbReference type="Proteomes" id="UP000006753"/>
    </source>
</evidence>
<dbReference type="AlphaFoldDB" id="K1WYN8"/>
<dbReference type="Proteomes" id="UP000006753">
    <property type="component" value="Unassembled WGS sequence"/>
</dbReference>
<keyword evidence="5" id="KW-1185">Reference proteome</keyword>
<proteinExistence type="predicted"/>
<feature type="compositionally biased region" description="Basic and acidic residues" evidence="1">
    <location>
        <begin position="171"/>
        <end position="183"/>
    </location>
</feature>
<feature type="compositionally biased region" description="Polar residues" evidence="1">
    <location>
        <begin position="342"/>
        <end position="358"/>
    </location>
</feature>
<dbReference type="Pfam" id="PF20237">
    <property type="entry name" value="DUF6594"/>
    <property type="match status" value="1"/>
</dbReference>
<keyword evidence="2" id="KW-0812">Transmembrane</keyword>
<feature type="region of interest" description="Disordered" evidence="1">
    <location>
        <begin position="534"/>
        <end position="558"/>
    </location>
</feature>
<evidence type="ECO:0000256" key="1">
    <source>
        <dbReference type="SAM" id="MobiDB-lite"/>
    </source>
</evidence>
<feature type="transmembrane region" description="Helical" evidence="2">
    <location>
        <begin position="629"/>
        <end position="645"/>
    </location>
</feature>
<feature type="compositionally biased region" description="Polar residues" evidence="1">
    <location>
        <begin position="132"/>
        <end position="146"/>
    </location>
</feature>
<dbReference type="InterPro" id="IPR046529">
    <property type="entry name" value="DUF6594"/>
</dbReference>
<dbReference type="InParanoid" id="K1WYN8"/>
<feature type="compositionally biased region" description="Basic and acidic residues" evidence="1">
    <location>
        <begin position="279"/>
        <end position="297"/>
    </location>
</feature>
<sequence>MTTNYSIPSVESILEVASEDEAGEKARNKDLVAAKNKRRRPRSEHTTMKADLGKERERSTRRLKPGGKHSKGKPKKTKVKKVGGPSRDYGREESRMRHRRGPSHRNSGSTSSSPDEEETVLDHRAVLAAKSRLTSPSMVSIFTTQTTATNKSHSSSGSNSTITQASVTRRAAVEKKPEVKEAGEQPTSSSMPESPNVSQSLEDGNPPKAEAGDDEDEEDDDDESEDEEETPQWQPKRTEGEGAYVESAPPHQQHISTSSSASSSFHEEDSFSEPAADNETDRSSSPERSERSHDETLHAPTSSDQASAKVKSQLAAAQQRQHTHVSMQQLGNPSMPRGNVPRISTSNLSSRSQHQAQMQYRPLPRVERLPATGYELLASMLSEFSASESGPRIKPIYRKFSALNHRLLLHLQDELSELEEQLRQLDHADTQARVVDIHGHIVPASRRLAAQAGGELQWHKTDILGRIGYKLEQYNHVLSSFKSTQSLAHPDPEDIELYRAYLQTEQPIAEPETHFLDPADDLVSITSDPPHSFASPSLTSSLSSRSLPSSSPGSPLLQTRQPSMDLQPVLPGVASALAIAVLVPILMFSVIPGFVGRVTVAALVGVFMVGALVQSGIVDRGWMVKREGFSCVGCYLGVMVVLAGVV</sequence>
<dbReference type="OrthoDB" id="5416037at2759"/>
<feature type="compositionally biased region" description="Polar residues" evidence="1">
    <location>
        <begin position="104"/>
        <end position="113"/>
    </location>
</feature>
<dbReference type="KEGG" id="mbe:MBM_04061"/>
<feature type="transmembrane region" description="Helical" evidence="2">
    <location>
        <begin position="594"/>
        <end position="617"/>
    </location>
</feature>
<feature type="region of interest" description="Disordered" evidence="1">
    <location>
        <begin position="16"/>
        <end position="360"/>
    </location>
</feature>
<feature type="domain" description="DUF6594" evidence="3">
    <location>
        <begin position="374"/>
        <end position="640"/>
    </location>
</feature>
<feature type="compositionally biased region" description="Acidic residues" evidence="1">
    <location>
        <begin position="212"/>
        <end position="230"/>
    </location>
</feature>
<feature type="compositionally biased region" description="Basic and acidic residues" evidence="1">
    <location>
        <begin position="43"/>
        <end position="60"/>
    </location>
</feature>
<organism evidence="4 5">
    <name type="scientific">Marssonina brunnea f. sp. multigermtubi (strain MB_m1)</name>
    <name type="common">Marssonina leaf spot fungus</name>
    <dbReference type="NCBI Taxonomy" id="1072389"/>
    <lineage>
        <taxon>Eukaryota</taxon>
        <taxon>Fungi</taxon>
        <taxon>Dikarya</taxon>
        <taxon>Ascomycota</taxon>
        <taxon>Pezizomycotina</taxon>
        <taxon>Leotiomycetes</taxon>
        <taxon>Helotiales</taxon>
        <taxon>Drepanopezizaceae</taxon>
        <taxon>Drepanopeziza</taxon>
    </lineage>
</organism>
<gene>
    <name evidence="4" type="ORF">MBM_04061</name>
</gene>
<feature type="compositionally biased region" description="Low complexity" evidence="1">
    <location>
        <begin position="147"/>
        <end position="166"/>
    </location>
</feature>
<feature type="compositionally biased region" description="Polar residues" evidence="1">
    <location>
        <begin position="185"/>
        <end position="202"/>
    </location>
</feature>
<keyword evidence="2" id="KW-0472">Membrane</keyword>
<feature type="transmembrane region" description="Helical" evidence="2">
    <location>
        <begin position="569"/>
        <end position="588"/>
    </location>
</feature>
<feature type="compositionally biased region" description="Polar residues" evidence="1">
    <location>
        <begin position="315"/>
        <end position="332"/>
    </location>
</feature>
<feature type="compositionally biased region" description="Basic residues" evidence="1">
    <location>
        <begin position="61"/>
        <end position="81"/>
    </location>
</feature>
<dbReference type="EMBL" id="JH921435">
    <property type="protein sequence ID" value="EKD17692.1"/>
    <property type="molecule type" value="Genomic_DNA"/>
</dbReference>